<gene>
    <name evidence="17" type="ORF">EB796_008581</name>
</gene>
<dbReference type="PANTHER" id="PTHR11830">
    <property type="entry name" value="40S RIBOSOMAL PROTEIN S3A"/>
    <property type="match status" value="1"/>
</dbReference>
<dbReference type="SUPFAM" id="SSF54001">
    <property type="entry name" value="Cysteine proteinases"/>
    <property type="match status" value="1"/>
</dbReference>
<organism evidence="17 18">
    <name type="scientific">Bugula neritina</name>
    <name type="common">Brown bryozoan</name>
    <name type="synonym">Sertularia neritina</name>
    <dbReference type="NCBI Taxonomy" id="10212"/>
    <lineage>
        <taxon>Eukaryota</taxon>
        <taxon>Metazoa</taxon>
        <taxon>Spiralia</taxon>
        <taxon>Lophotrochozoa</taxon>
        <taxon>Bryozoa</taxon>
        <taxon>Gymnolaemata</taxon>
        <taxon>Cheilostomatida</taxon>
        <taxon>Flustrina</taxon>
        <taxon>Buguloidea</taxon>
        <taxon>Bugulidae</taxon>
        <taxon>Bugula</taxon>
    </lineage>
</organism>
<feature type="domain" description="CAP-Gly" evidence="16">
    <location>
        <begin position="170"/>
        <end position="216"/>
    </location>
</feature>
<evidence type="ECO:0000259" key="16">
    <source>
        <dbReference type="PROSITE" id="PS50245"/>
    </source>
</evidence>
<comment type="similarity">
    <text evidence="4">Belongs to the peptidase C19 family.</text>
</comment>
<evidence type="ECO:0000256" key="2">
    <source>
        <dbReference type="ARBA" id="ARBA00004300"/>
    </source>
</evidence>
<keyword evidence="6" id="KW-0963">Cytoplasm</keyword>
<dbReference type="InterPro" id="IPR028889">
    <property type="entry name" value="USP"/>
</dbReference>
<dbReference type="Gene3D" id="3.90.70.10">
    <property type="entry name" value="Cysteine proteinases"/>
    <property type="match status" value="1"/>
</dbReference>
<feature type="compositionally biased region" description="Polar residues" evidence="14">
    <location>
        <begin position="439"/>
        <end position="469"/>
    </location>
</feature>
<sequence length="963" mass="107315">MSTTSSHQSSLDNARIESKKFILLKDLQAKSGKKKLLAKQRALKGSLWEENCCSNSSNHSVNSLGSSGSKGTVSSFKAGSTSYAVNEVQKIELCSIEYDEVKLVASESHVGELTGEQCRLLLAIPDCEERYKVYIDEEHMKNISLVNVDSRVIVSTRKLEACKGIVRWRGRIANKQGIHFGVEIQDPAKRGSGNCDGTYNSVRLFTCEPNDGVFVNISSVKLIPPERPGRRDRRPGRVQKLLPDEVIVHKSRDGQPIQKWETVDFCDTPGEGSLDEGDDSLDELSLYPVSEVHIDDRVIWAGEDGYERATVKWVGTLPDGDGELLAGVEFDNPVGKGTGFYQKKRLFHAKKGHASLVPIIGLYQEYDGEHEQSSPSATRQTEICNGNSKPSTIERCDENCSNNSSSTECRQQYSSSPERFPLASQKRNTKLHTGLLVPTANQRRSSVGSISPRSCDVSSQGSDTHSSPFHISHIPPAEHPAENQRVNGADPAKSSDIKQGVGSQSSLVCRITPISSQITEGCSVTIDNQPGIVKWIGYEIAKPGRYFAGVKMDEVNGSCSCGWYGSDHLVESSKNDIMFVNLLKCEIRKSDSQKEFIEGYIQPYNFDQSRHTGEWKGIQGDNGSSYVDACIFAMFAFSMVFDEVLRLPKKSNDIESYSDIQRLLRCHIVNPLRKRGLVAQKATYQLRKLLGQLDAKTSKKVSRDPREFISLLLLKVFRVYPPIQLTNDQSHYSLHLKSERDARIAFPTVQELLHDSLTQSQVKFKQIPSYLILHMPKSRKEQNTYDRVLPSLQLDLADVVEGAARSCYICGEIAVWECPECYVSENEWKKSSFCHDCSNTVHKHDKRLGHMPIEIICDGASESMPPTTYSLFSIICIEGSHYITFTRSSCSNGPSSKWLLFKGLTSDVGEKSVPTVTEVENLNFWFSSKGFASMAKDYKAVPPTIQQLVETCYMCFYCKASAS</sequence>
<keyword evidence="11" id="KW-0378">Hydrolase</keyword>
<keyword evidence="13" id="KW-0862">Zinc</keyword>
<dbReference type="GO" id="GO:0046872">
    <property type="term" value="F:metal ion binding"/>
    <property type="evidence" value="ECO:0007669"/>
    <property type="project" value="UniProtKB-KW"/>
</dbReference>
<evidence type="ECO:0000256" key="13">
    <source>
        <dbReference type="ARBA" id="ARBA00022833"/>
    </source>
</evidence>
<feature type="compositionally biased region" description="Low complexity" evidence="14">
    <location>
        <begin position="399"/>
        <end position="409"/>
    </location>
</feature>
<feature type="compositionally biased region" description="Polar residues" evidence="14">
    <location>
        <begin position="373"/>
        <end position="391"/>
    </location>
</feature>
<evidence type="ECO:0000256" key="7">
    <source>
        <dbReference type="ARBA" id="ARBA00022553"/>
    </source>
</evidence>
<dbReference type="InterPro" id="IPR000938">
    <property type="entry name" value="CAP-Gly_domain"/>
</dbReference>
<evidence type="ECO:0000256" key="9">
    <source>
        <dbReference type="ARBA" id="ARBA00022723"/>
    </source>
</evidence>
<keyword evidence="18" id="KW-1185">Reference proteome</keyword>
<dbReference type="InterPro" id="IPR038765">
    <property type="entry name" value="Papain-like_cys_pep_sf"/>
</dbReference>
<evidence type="ECO:0000256" key="5">
    <source>
        <dbReference type="ARBA" id="ARBA00012759"/>
    </source>
</evidence>
<feature type="domain" description="USP" evidence="15">
    <location>
        <begin position="616"/>
        <end position="928"/>
    </location>
</feature>
<evidence type="ECO:0000256" key="4">
    <source>
        <dbReference type="ARBA" id="ARBA00009085"/>
    </source>
</evidence>
<evidence type="ECO:0000256" key="10">
    <source>
        <dbReference type="ARBA" id="ARBA00022786"/>
    </source>
</evidence>
<dbReference type="InterPro" id="IPR001394">
    <property type="entry name" value="Peptidase_C19_UCH"/>
</dbReference>
<keyword evidence="10" id="KW-0833">Ubl conjugation pathway</keyword>
<dbReference type="GO" id="GO:0004843">
    <property type="term" value="F:cysteine-type deubiquitinase activity"/>
    <property type="evidence" value="ECO:0007669"/>
    <property type="project" value="UniProtKB-EC"/>
</dbReference>
<keyword evidence="7" id="KW-0597">Phosphoprotein</keyword>
<dbReference type="AlphaFoldDB" id="A0A7J7K558"/>
<dbReference type="GO" id="GO:0016579">
    <property type="term" value="P:protein deubiquitination"/>
    <property type="evidence" value="ECO:0007669"/>
    <property type="project" value="InterPro"/>
</dbReference>
<evidence type="ECO:0000256" key="12">
    <source>
        <dbReference type="ARBA" id="ARBA00022807"/>
    </source>
</evidence>
<evidence type="ECO:0000256" key="1">
    <source>
        <dbReference type="ARBA" id="ARBA00000707"/>
    </source>
</evidence>
<comment type="subcellular location">
    <subcellularLocation>
        <location evidence="2">Cytoplasm</location>
        <location evidence="2">Cytoskeleton</location>
        <location evidence="2">Microtubule organizing center</location>
        <location evidence="2">Centrosome</location>
    </subcellularLocation>
    <subcellularLocation>
        <location evidence="3">Cytoplasm</location>
        <location evidence="3">Perinuclear region</location>
    </subcellularLocation>
</comment>
<evidence type="ECO:0000259" key="15">
    <source>
        <dbReference type="PROSITE" id="PS50235"/>
    </source>
</evidence>
<dbReference type="OrthoDB" id="6287070at2759"/>
<keyword evidence="8" id="KW-0645">Protease</keyword>
<evidence type="ECO:0000256" key="3">
    <source>
        <dbReference type="ARBA" id="ARBA00004556"/>
    </source>
</evidence>
<feature type="region of interest" description="Disordered" evidence="14">
    <location>
        <begin position="368"/>
        <end position="501"/>
    </location>
</feature>
<evidence type="ECO:0000313" key="18">
    <source>
        <dbReference type="Proteomes" id="UP000593567"/>
    </source>
</evidence>
<dbReference type="SUPFAM" id="SSF74924">
    <property type="entry name" value="Cap-Gly domain"/>
    <property type="match status" value="3"/>
</dbReference>
<evidence type="ECO:0000256" key="8">
    <source>
        <dbReference type="ARBA" id="ARBA00022670"/>
    </source>
</evidence>
<dbReference type="GO" id="GO:0005813">
    <property type="term" value="C:centrosome"/>
    <property type="evidence" value="ECO:0007669"/>
    <property type="project" value="UniProtKB-SubCell"/>
</dbReference>
<dbReference type="Pfam" id="PF00443">
    <property type="entry name" value="UCH"/>
    <property type="match status" value="1"/>
</dbReference>
<keyword evidence="12" id="KW-0788">Thiol protease</keyword>
<proteinExistence type="inferred from homology"/>
<dbReference type="PROSITE" id="PS50245">
    <property type="entry name" value="CAP_GLY_2"/>
    <property type="match status" value="1"/>
</dbReference>
<dbReference type="GO" id="GO:0006508">
    <property type="term" value="P:proteolysis"/>
    <property type="evidence" value="ECO:0007669"/>
    <property type="project" value="UniProtKB-KW"/>
</dbReference>
<dbReference type="GO" id="GO:0048471">
    <property type="term" value="C:perinuclear region of cytoplasm"/>
    <property type="evidence" value="ECO:0007669"/>
    <property type="project" value="UniProtKB-SubCell"/>
</dbReference>
<dbReference type="InterPro" id="IPR036859">
    <property type="entry name" value="CAP-Gly_dom_sf"/>
</dbReference>
<dbReference type="PROSITE" id="PS50235">
    <property type="entry name" value="USP_3"/>
    <property type="match status" value="1"/>
</dbReference>
<dbReference type="EMBL" id="VXIV02001455">
    <property type="protein sequence ID" value="KAF6033091.1"/>
    <property type="molecule type" value="Genomic_DNA"/>
</dbReference>
<evidence type="ECO:0000256" key="11">
    <source>
        <dbReference type="ARBA" id="ARBA00022801"/>
    </source>
</evidence>
<reference evidence="17" key="1">
    <citation type="submission" date="2020-06" db="EMBL/GenBank/DDBJ databases">
        <title>Draft genome of Bugula neritina, a colonial animal packing powerful symbionts and potential medicines.</title>
        <authorList>
            <person name="Rayko M."/>
        </authorList>
    </citation>
    <scope>NUCLEOTIDE SEQUENCE [LARGE SCALE GENOMIC DNA]</scope>
    <source>
        <strain evidence="17">Kwan_BN1</strain>
    </source>
</reference>
<dbReference type="Gene3D" id="2.30.30.190">
    <property type="entry name" value="CAP Gly-rich-like domain"/>
    <property type="match status" value="2"/>
</dbReference>
<protein>
    <recommendedName>
        <fullName evidence="5">ubiquitinyl hydrolase 1</fullName>
        <ecNumber evidence="5">3.4.19.12</ecNumber>
    </recommendedName>
</protein>
<dbReference type="SMART" id="SM01052">
    <property type="entry name" value="CAP_GLY"/>
    <property type="match status" value="2"/>
</dbReference>
<dbReference type="Pfam" id="PF01302">
    <property type="entry name" value="CAP_GLY"/>
    <property type="match status" value="2"/>
</dbReference>
<evidence type="ECO:0000256" key="14">
    <source>
        <dbReference type="SAM" id="MobiDB-lite"/>
    </source>
</evidence>
<evidence type="ECO:0000313" key="17">
    <source>
        <dbReference type="EMBL" id="KAF6033091.1"/>
    </source>
</evidence>
<comment type="caution">
    <text evidence="17">The sequence shown here is derived from an EMBL/GenBank/DDBJ whole genome shotgun (WGS) entry which is preliminary data.</text>
</comment>
<dbReference type="Proteomes" id="UP000593567">
    <property type="component" value="Unassembled WGS sequence"/>
</dbReference>
<keyword evidence="9" id="KW-0479">Metal-binding</keyword>
<dbReference type="EC" id="3.4.19.12" evidence="5"/>
<accession>A0A7J7K558</accession>
<evidence type="ECO:0000256" key="6">
    <source>
        <dbReference type="ARBA" id="ARBA00022490"/>
    </source>
</evidence>
<name>A0A7J7K558_BUGNE</name>
<comment type="catalytic activity">
    <reaction evidence="1">
        <text>Thiol-dependent hydrolysis of ester, thioester, amide, peptide and isopeptide bonds formed by the C-terminal Gly of ubiquitin (a 76-residue protein attached to proteins as an intracellular targeting signal).</text>
        <dbReference type="EC" id="3.4.19.12"/>
    </reaction>
</comment>